<keyword evidence="3" id="KW-0813">Transport</keyword>
<keyword evidence="5 8" id="KW-0812">Transmembrane</keyword>
<organism evidence="9 10">
    <name type="scientific">Candidatus Cryptobacteroides gallistercoris</name>
    <dbReference type="NCBI Taxonomy" id="2840765"/>
    <lineage>
        <taxon>Bacteria</taxon>
        <taxon>Pseudomonadati</taxon>
        <taxon>Bacteroidota</taxon>
        <taxon>Bacteroidia</taxon>
        <taxon>Bacteroidales</taxon>
        <taxon>Candidatus Cryptobacteroides</taxon>
    </lineage>
</organism>
<dbReference type="Pfam" id="PF01032">
    <property type="entry name" value="FecCD"/>
    <property type="match status" value="1"/>
</dbReference>
<feature type="transmembrane region" description="Helical" evidence="8">
    <location>
        <begin position="72"/>
        <end position="91"/>
    </location>
</feature>
<evidence type="ECO:0000256" key="6">
    <source>
        <dbReference type="ARBA" id="ARBA00022989"/>
    </source>
</evidence>
<dbReference type="GO" id="GO:0005886">
    <property type="term" value="C:plasma membrane"/>
    <property type="evidence" value="ECO:0007669"/>
    <property type="project" value="UniProtKB-SubCell"/>
</dbReference>
<feature type="transmembrane region" description="Helical" evidence="8">
    <location>
        <begin position="158"/>
        <end position="179"/>
    </location>
</feature>
<evidence type="ECO:0000256" key="3">
    <source>
        <dbReference type="ARBA" id="ARBA00022448"/>
    </source>
</evidence>
<dbReference type="GO" id="GO:0033214">
    <property type="term" value="P:siderophore-iron import into cell"/>
    <property type="evidence" value="ECO:0007669"/>
    <property type="project" value="TreeGrafter"/>
</dbReference>
<evidence type="ECO:0000256" key="8">
    <source>
        <dbReference type="SAM" id="Phobius"/>
    </source>
</evidence>
<dbReference type="InterPro" id="IPR000522">
    <property type="entry name" value="ABC_transptr_permease_BtuC"/>
</dbReference>
<accession>A0A940IGL3</accession>
<dbReference type="AlphaFoldDB" id="A0A940IGL3"/>
<comment type="similarity">
    <text evidence="2">Belongs to the binding-protein-dependent transport system permease family. FecCD subfamily.</text>
</comment>
<keyword evidence="7 8" id="KW-0472">Membrane</keyword>
<evidence type="ECO:0000256" key="5">
    <source>
        <dbReference type="ARBA" id="ARBA00022692"/>
    </source>
</evidence>
<reference evidence="9" key="2">
    <citation type="journal article" date="2021" name="PeerJ">
        <title>Extensive microbial diversity within the chicken gut microbiome revealed by metagenomics and culture.</title>
        <authorList>
            <person name="Gilroy R."/>
            <person name="Ravi A."/>
            <person name="Getino M."/>
            <person name="Pursley I."/>
            <person name="Horton D.L."/>
            <person name="Alikhan N.F."/>
            <person name="Baker D."/>
            <person name="Gharbi K."/>
            <person name="Hall N."/>
            <person name="Watson M."/>
            <person name="Adriaenssens E.M."/>
            <person name="Foster-Nyarko E."/>
            <person name="Jarju S."/>
            <person name="Secka A."/>
            <person name="Antonio M."/>
            <person name="Oren A."/>
            <person name="Chaudhuri R.R."/>
            <person name="La Ragione R."/>
            <person name="Hildebrand F."/>
            <person name="Pallen M.J."/>
        </authorList>
    </citation>
    <scope>NUCLEOTIDE SEQUENCE</scope>
    <source>
        <strain evidence="9">F1-3629</strain>
    </source>
</reference>
<dbReference type="Proteomes" id="UP000771749">
    <property type="component" value="Unassembled WGS sequence"/>
</dbReference>
<dbReference type="InterPro" id="IPR037294">
    <property type="entry name" value="ABC_BtuC-like"/>
</dbReference>
<protein>
    <submittedName>
        <fullName evidence="9">Iron chelate uptake ABC transporter family permease subunit</fullName>
    </submittedName>
</protein>
<evidence type="ECO:0000256" key="7">
    <source>
        <dbReference type="ARBA" id="ARBA00023136"/>
    </source>
</evidence>
<comment type="subcellular location">
    <subcellularLocation>
        <location evidence="1">Cell membrane</location>
        <topology evidence="1">Multi-pass membrane protein</topology>
    </subcellularLocation>
</comment>
<feature type="transmembrane region" description="Helical" evidence="8">
    <location>
        <begin position="185"/>
        <end position="206"/>
    </location>
</feature>
<evidence type="ECO:0000256" key="1">
    <source>
        <dbReference type="ARBA" id="ARBA00004651"/>
    </source>
</evidence>
<reference evidence="9" key="1">
    <citation type="submission" date="2020-10" db="EMBL/GenBank/DDBJ databases">
        <authorList>
            <person name="Gilroy R."/>
        </authorList>
    </citation>
    <scope>NUCLEOTIDE SEQUENCE</scope>
    <source>
        <strain evidence="9">F1-3629</strain>
    </source>
</reference>
<evidence type="ECO:0000256" key="4">
    <source>
        <dbReference type="ARBA" id="ARBA00022475"/>
    </source>
</evidence>
<evidence type="ECO:0000313" key="9">
    <source>
        <dbReference type="EMBL" id="MBO8454118.1"/>
    </source>
</evidence>
<name>A0A940IGL3_9BACT</name>
<dbReference type="Gene3D" id="1.10.3470.10">
    <property type="entry name" value="ABC transporter involved in vitamin B12 uptake, BtuC"/>
    <property type="match status" value="1"/>
</dbReference>
<dbReference type="PANTHER" id="PTHR30472">
    <property type="entry name" value="FERRIC ENTEROBACTIN TRANSPORT SYSTEM PERMEASE PROTEIN"/>
    <property type="match status" value="1"/>
</dbReference>
<dbReference type="GO" id="GO:0022857">
    <property type="term" value="F:transmembrane transporter activity"/>
    <property type="evidence" value="ECO:0007669"/>
    <property type="project" value="InterPro"/>
</dbReference>
<evidence type="ECO:0000313" key="10">
    <source>
        <dbReference type="Proteomes" id="UP000771749"/>
    </source>
</evidence>
<gene>
    <name evidence="9" type="ORF">IAC07_05265</name>
</gene>
<keyword evidence="6 8" id="KW-1133">Transmembrane helix</keyword>
<proteinExistence type="inferred from homology"/>
<dbReference type="SUPFAM" id="SSF81345">
    <property type="entry name" value="ABC transporter involved in vitamin B12 uptake, BtuC"/>
    <property type="match status" value="1"/>
</dbReference>
<feature type="transmembrane region" description="Helical" evidence="8">
    <location>
        <begin position="28"/>
        <end position="51"/>
    </location>
</feature>
<feature type="transmembrane region" description="Helical" evidence="8">
    <location>
        <begin position="119"/>
        <end position="146"/>
    </location>
</feature>
<keyword evidence="4" id="KW-1003">Cell membrane</keyword>
<dbReference type="EMBL" id="JADIMJ010000076">
    <property type="protein sequence ID" value="MBO8454118.1"/>
    <property type="molecule type" value="Genomic_DNA"/>
</dbReference>
<sequence length="210" mass="21087">MAAAASAGALASAALILAVSFRMKRSSSLLICGVMAGFIISAIISILQFGAGAEELKMFYSWSAGNFTGTDMGGVTIMAVAFLAGAAIAAANAKGLDIMLFGDEFALLSGARPRQTRTAALFSASLMTGAVTAFCGPIGFVGIVAPHMARRLSGTARHAAVLPMSMATGGLFGVTADLLCQAGSLPVPAGSMMALTGIPFVLAMIISGKD</sequence>
<evidence type="ECO:0000256" key="2">
    <source>
        <dbReference type="ARBA" id="ARBA00007935"/>
    </source>
</evidence>
<dbReference type="PANTHER" id="PTHR30472:SF41">
    <property type="entry name" value="TRANSPORT SYSTEM PERMEASE PROTEIN"/>
    <property type="match status" value="1"/>
</dbReference>
<comment type="caution">
    <text evidence="9">The sequence shown here is derived from an EMBL/GenBank/DDBJ whole genome shotgun (WGS) entry which is preliminary data.</text>
</comment>